<sequence length="147" mass="16718">MSRLQQTIDWFEAEVEKVPISLQTNFVDVIREYEALIFDILRTIQPGPWSRGSQDGFEYRLAEIVKCFEFYAAGLFHNARNFVVSGGTFNNIIGVQPSELCHFKSEYQLDVCSPPQHDGGWEGLLYMQSAGVTTSKANTRNGRFIKT</sequence>
<comment type="caution">
    <text evidence="1">The sequence shown here is derived from an EMBL/GenBank/DDBJ whole genome shotgun (WGS) entry which is preliminary data.</text>
</comment>
<evidence type="ECO:0000313" key="1">
    <source>
        <dbReference type="EMBL" id="PPQ71383.1"/>
    </source>
</evidence>
<keyword evidence="2" id="KW-1185">Reference proteome</keyword>
<dbReference type="InParanoid" id="A0A409VYS1"/>
<protein>
    <submittedName>
        <fullName evidence="1">Uncharacterized protein</fullName>
    </submittedName>
</protein>
<gene>
    <name evidence="1" type="ORF">CVT26_006285</name>
</gene>
<dbReference type="EMBL" id="NHYE01005505">
    <property type="protein sequence ID" value="PPQ71383.1"/>
    <property type="molecule type" value="Genomic_DNA"/>
</dbReference>
<dbReference type="Proteomes" id="UP000284706">
    <property type="component" value="Unassembled WGS sequence"/>
</dbReference>
<evidence type="ECO:0000313" key="2">
    <source>
        <dbReference type="Proteomes" id="UP000284706"/>
    </source>
</evidence>
<name>A0A409VYS1_9AGAR</name>
<reference evidence="1 2" key="1">
    <citation type="journal article" date="2018" name="Evol. Lett.">
        <title>Horizontal gene cluster transfer increased hallucinogenic mushroom diversity.</title>
        <authorList>
            <person name="Reynolds H.T."/>
            <person name="Vijayakumar V."/>
            <person name="Gluck-Thaler E."/>
            <person name="Korotkin H.B."/>
            <person name="Matheny P.B."/>
            <person name="Slot J.C."/>
        </authorList>
    </citation>
    <scope>NUCLEOTIDE SEQUENCE [LARGE SCALE GENOMIC DNA]</scope>
    <source>
        <strain evidence="1 2">SRW20</strain>
    </source>
</reference>
<accession>A0A409VYS1</accession>
<dbReference type="AlphaFoldDB" id="A0A409VYS1"/>
<proteinExistence type="predicted"/>
<organism evidence="1 2">
    <name type="scientific">Gymnopilus dilepis</name>
    <dbReference type="NCBI Taxonomy" id="231916"/>
    <lineage>
        <taxon>Eukaryota</taxon>
        <taxon>Fungi</taxon>
        <taxon>Dikarya</taxon>
        <taxon>Basidiomycota</taxon>
        <taxon>Agaricomycotina</taxon>
        <taxon>Agaricomycetes</taxon>
        <taxon>Agaricomycetidae</taxon>
        <taxon>Agaricales</taxon>
        <taxon>Agaricineae</taxon>
        <taxon>Hymenogastraceae</taxon>
        <taxon>Gymnopilus</taxon>
    </lineage>
</organism>